<dbReference type="Gene3D" id="3.90.1720.10">
    <property type="entry name" value="endopeptidase domain like (from Nostoc punctiforme)"/>
    <property type="match status" value="1"/>
</dbReference>
<evidence type="ECO:0000256" key="3">
    <source>
        <dbReference type="ARBA" id="ARBA00022801"/>
    </source>
</evidence>
<sequence length="164" mass="17202">PAPPAPTTPPPPPAAEPEPEPEPRPEPPASDPYGLGTGSQRGSAGQGQAAVEWAMGKVGTPYLWGGTGPDGYDCSGLTSQAWKAAGLSINRTSRDQYKQVRKIAYDQLRAGDLIFYGRGNDPTSITHVAMYVGGGQMVEASRPGVPVRVTSVRWSGTMPFAGRP</sequence>
<accession>A0A0A0BJJ3</accession>
<feature type="domain" description="NlpC/P60" evidence="6">
    <location>
        <begin position="44"/>
        <end position="164"/>
    </location>
</feature>
<evidence type="ECO:0000256" key="5">
    <source>
        <dbReference type="SAM" id="MobiDB-lite"/>
    </source>
</evidence>
<dbReference type="InterPro" id="IPR000064">
    <property type="entry name" value="NLP_P60_dom"/>
</dbReference>
<comment type="similarity">
    <text evidence="1">Belongs to the peptidase C40 family.</text>
</comment>
<evidence type="ECO:0000313" key="8">
    <source>
        <dbReference type="Proteomes" id="UP000029839"/>
    </source>
</evidence>
<dbReference type="GO" id="GO:0008234">
    <property type="term" value="F:cysteine-type peptidase activity"/>
    <property type="evidence" value="ECO:0007669"/>
    <property type="project" value="UniProtKB-KW"/>
</dbReference>
<dbReference type="Pfam" id="PF00877">
    <property type="entry name" value="NLPC_P60"/>
    <property type="match status" value="1"/>
</dbReference>
<keyword evidence="4" id="KW-0788">Thiol protease</keyword>
<proteinExistence type="inferred from homology"/>
<evidence type="ECO:0000256" key="1">
    <source>
        <dbReference type="ARBA" id="ARBA00007074"/>
    </source>
</evidence>
<feature type="compositionally biased region" description="Pro residues" evidence="5">
    <location>
        <begin position="1"/>
        <end position="16"/>
    </location>
</feature>
<feature type="region of interest" description="Disordered" evidence="5">
    <location>
        <begin position="1"/>
        <end position="49"/>
    </location>
</feature>
<dbReference type="AlphaFoldDB" id="A0A0A0BJJ3"/>
<dbReference type="PANTHER" id="PTHR47359:SF3">
    <property type="entry name" value="NLP_P60 DOMAIN-CONTAINING PROTEIN-RELATED"/>
    <property type="match status" value="1"/>
</dbReference>
<reference evidence="7 8" key="2">
    <citation type="journal article" date="2015" name="Stand. Genomic Sci.">
        <title>Draft genome sequence of Cellulomonas carbonis T26(T) and comparative analysis of six Cellulomonas genomes.</title>
        <authorList>
            <person name="Zhuang W."/>
            <person name="Zhang S."/>
            <person name="Xia X."/>
            <person name="Wang G."/>
        </authorList>
    </citation>
    <scope>NUCLEOTIDE SEQUENCE [LARGE SCALE GENOMIC DNA]</scope>
    <source>
        <strain evidence="7 8">T26</strain>
    </source>
</reference>
<dbReference type="PROSITE" id="PS51935">
    <property type="entry name" value="NLPC_P60"/>
    <property type="match status" value="1"/>
</dbReference>
<evidence type="ECO:0000256" key="2">
    <source>
        <dbReference type="ARBA" id="ARBA00022670"/>
    </source>
</evidence>
<dbReference type="GO" id="GO:0006508">
    <property type="term" value="P:proteolysis"/>
    <property type="evidence" value="ECO:0007669"/>
    <property type="project" value="UniProtKB-KW"/>
</dbReference>
<dbReference type="Proteomes" id="UP000029839">
    <property type="component" value="Unassembled WGS sequence"/>
</dbReference>
<evidence type="ECO:0000259" key="6">
    <source>
        <dbReference type="PROSITE" id="PS51935"/>
    </source>
</evidence>
<evidence type="ECO:0000256" key="4">
    <source>
        <dbReference type="ARBA" id="ARBA00022807"/>
    </source>
</evidence>
<keyword evidence="3" id="KW-0378">Hydrolase</keyword>
<dbReference type="SUPFAM" id="SSF54001">
    <property type="entry name" value="Cysteine proteinases"/>
    <property type="match status" value="1"/>
</dbReference>
<dbReference type="OrthoDB" id="5177647at2"/>
<comment type="caution">
    <text evidence="7">The sequence shown here is derived from an EMBL/GenBank/DDBJ whole genome shotgun (WGS) entry which is preliminary data.</text>
</comment>
<name>A0A0A0BJJ3_9CELL</name>
<evidence type="ECO:0000313" key="7">
    <source>
        <dbReference type="EMBL" id="KGM08678.1"/>
    </source>
</evidence>
<organism evidence="7 8">
    <name type="scientific">Cellulomonas carbonis T26</name>
    <dbReference type="NCBI Taxonomy" id="947969"/>
    <lineage>
        <taxon>Bacteria</taxon>
        <taxon>Bacillati</taxon>
        <taxon>Actinomycetota</taxon>
        <taxon>Actinomycetes</taxon>
        <taxon>Micrococcales</taxon>
        <taxon>Cellulomonadaceae</taxon>
        <taxon>Cellulomonas</taxon>
    </lineage>
</organism>
<dbReference type="EMBL" id="AXCY01000174">
    <property type="protein sequence ID" value="KGM08678.1"/>
    <property type="molecule type" value="Genomic_DNA"/>
</dbReference>
<feature type="non-terminal residue" evidence="7">
    <location>
        <position position="1"/>
    </location>
</feature>
<dbReference type="RefSeq" id="WP_043610271.1">
    <property type="nucleotide sequence ID" value="NZ_AXCY01000174.1"/>
</dbReference>
<keyword evidence="2" id="KW-0645">Protease</keyword>
<dbReference type="PANTHER" id="PTHR47359">
    <property type="entry name" value="PEPTIDOGLYCAN DL-ENDOPEPTIDASE CWLO"/>
    <property type="match status" value="1"/>
</dbReference>
<dbReference type="InterPro" id="IPR051794">
    <property type="entry name" value="PG_Endopeptidase_C40"/>
</dbReference>
<protein>
    <recommendedName>
        <fullName evidence="6">NlpC/P60 domain-containing protein</fullName>
    </recommendedName>
</protein>
<feature type="compositionally biased region" description="Low complexity" evidence="5">
    <location>
        <begin position="38"/>
        <end position="49"/>
    </location>
</feature>
<dbReference type="InterPro" id="IPR038765">
    <property type="entry name" value="Papain-like_cys_pep_sf"/>
</dbReference>
<reference evidence="7 8" key="1">
    <citation type="submission" date="2013-08" db="EMBL/GenBank/DDBJ databases">
        <title>Genome sequencing of Cellulomonas carbonis T26.</title>
        <authorList>
            <person name="Chen F."/>
            <person name="Li Y."/>
            <person name="Wang G."/>
        </authorList>
    </citation>
    <scope>NUCLEOTIDE SEQUENCE [LARGE SCALE GENOMIC DNA]</scope>
    <source>
        <strain evidence="7 8">T26</strain>
    </source>
</reference>
<keyword evidence="8" id="KW-1185">Reference proteome</keyword>
<gene>
    <name evidence="7" type="ORF">N868_06890</name>
</gene>